<accession>A0A4Y2T6M8</accession>
<dbReference type="Proteomes" id="UP000499080">
    <property type="component" value="Unassembled WGS sequence"/>
</dbReference>
<gene>
    <name evidence="1" type="ORF">AVEN_54190_1</name>
</gene>
<reference evidence="1 2" key="1">
    <citation type="journal article" date="2019" name="Sci. Rep.">
        <title>Orb-weaving spider Araneus ventricosus genome elucidates the spidroin gene catalogue.</title>
        <authorList>
            <person name="Kono N."/>
            <person name="Nakamura H."/>
            <person name="Ohtoshi R."/>
            <person name="Moran D.A.P."/>
            <person name="Shinohara A."/>
            <person name="Yoshida Y."/>
            <person name="Fujiwara M."/>
            <person name="Mori M."/>
            <person name="Tomita M."/>
            <person name="Arakawa K."/>
        </authorList>
    </citation>
    <scope>NUCLEOTIDE SEQUENCE [LARGE SCALE GENOMIC DNA]</scope>
</reference>
<protein>
    <submittedName>
        <fullName evidence="1">Uncharacterized protein</fullName>
    </submittedName>
</protein>
<keyword evidence="2" id="KW-1185">Reference proteome</keyword>
<evidence type="ECO:0000313" key="1">
    <source>
        <dbReference type="EMBL" id="GBN94795.1"/>
    </source>
</evidence>
<dbReference type="AlphaFoldDB" id="A0A4Y2T6M8"/>
<organism evidence="1 2">
    <name type="scientific">Araneus ventricosus</name>
    <name type="common">Orbweaver spider</name>
    <name type="synonym">Epeira ventricosa</name>
    <dbReference type="NCBI Taxonomy" id="182803"/>
    <lineage>
        <taxon>Eukaryota</taxon>
        <taxon>Metazoa</taxon>
        <taxon>Ecdysozoa</taxon>
        <taxon>Arthropoda</taxon>
        <taxon>Chelicerata</taxon>
        <taxon>Arachnida</taxon>
        <taxon>Araneae</taxon>
        <taxon>Araneomorphae</taxon>
        <taxon>Entelegynae</taxon>
        <taxon>Araneoidea</taxon>
        <taxon>Araneidae</taxon>
        <taxon>Araneus</taxon>
    </lineage>
</organism>
<proteinExistence type="predicted"/>
<evidence type="ECO:0000313" key="2">
    <source>
        <dbReference type="Proteomes" id="UP000499080"/>
    </source>
</evidence>
<sequence>MAFAFLYLSEDGSCRMEIGEKGRERCRYCCLEGEYPTKRYHGTIWGNFPSWSFGTRTNFTTTTTDVTDSPIGFRVYKDGRGRVEPSSKYTAKYLPSRQEQHLLNIVL</sequence>
<comment type="caution">
    <text evidence="1">The sequence shown here is derived from an EMBL/GenBank/DDBJ whole genome shotgun (WGS) entry which is preliminary data.</text>
</comment>
<dbReference type="EMBL" id="BGPR01025686">
    <property type="protein sequence ID" value="GBN94795.1"/>
    <property type="molecule type" value="Genomic_DNA"/>
</dbReference>
<name>A0A4Y2T6M8_ARAVE</name>